<dbReference type="Gene3D" id="3.40.50.10810">
    <property type="entry name" value="Tandem AAA-ATPase domain"/>
    <property type="match status" value="2"/>
</dbReference>
<keyword evidence="8" id="KW-1185">Reference proteome</keyword>
<dbReference type="InterPro" id="IPR027417">
    <property type="entry name" value="P-loop_NTPase"/>
</dbReference>
<keyword evidence="3" id="KW-0067">ATP-binding</keyword>
<reference evidence="7" key="2">
    <citation type="submission" date="2023-02" db="EMBL/GenBank/DDBJ databases">
        <authorList>
            <consortium name="DOE Joint Genome Institute"/>
            <person name="Mondo S.J."/>
            <person name="Chang Y."/>
            <person name="Wang Y."/>
            <person name="Ahrendt S."/>
            <person name="Andreopoulos W."/>
            <person name="Barry K."/>
            <person name="Beard J."/>
            <person name="Benny G.L."/>
            <person name="Blankenship S."/>
            <person name="Bonito G."/>
            <person name="Cuomo C."/>
            <person name="Desiro A."/>
            <person name="Gervers K.A."/>
            <person name="Hundley H."/>
            <person name="Kuo A."/>
            <person name="LaButti K."/>
            <person name="Lang B.F."/>
            <person name="Lipzen A."/>
            <person name="O'Donnell K."/>
            <person name="Pangilinan J."/>
            <person name="Reynolds N."/>
            <person name="Sandor L."/>
            <person name="Smith M.W."/>
            <person name="Tsang A."/>
            <person name="Grigoriev I.V."/>
            <person name="Stajich J.E."/>
            <person name="Spatafora J.W."/>
        </authorList>
    </citation>
    <scope>NUCLEOTIDE SEQUENCE</scope>
    <source>
        <strain evidence="7">RSA 2281</strain>
    </source>
</reference>
<dbReference type="CDD" id="cd18000">
    <property type="entry name" value="DEXHc_ERCC6"/>
    <property type="match status" value="1"/>
</dbReference>
<feature type="region of interest" description="Disordered" evidence="4">
    <location>
        <begin position="163"/>
        <end position="190"/>
    </location>
</feature>
<dbReference type="CDD" id="cd18793">
    <property type="entry name" value="SF2_C_SNF"/>
    <property type="match status" value="1"/>
</dbReference>
<evidence type="ECO:0000256" key="1">
    <source>
        <dbReference type="ARBA" id="ARBA00022741"/>
    </source>
</evidence>
<comment type="caution">
    <text evidence="7">The sequence shown here is derived from an EMBL/GenBank/DDBJ whole genome shotgun (WGS) entry which is preliminary data.</text>
</comment>
<dbReference type="PANTHER" id="PTHR45629:SF7">
    <property type="entry name" value="DNA EXCISION REPAIR PROTEIN ERCC-6-RELATED"/>
    <property type="match status" value="1"/>
</dbReference>
<feature type="compositionally biased region" description="Basic residues" evidence="4">
    <location>
        <begin position="618"/>
        <end position="627"/>
    </location>
</feature>
<feature type="compositionally biased region" description="Acidic residues" evidence="4">
    <location>
        <begin position="1"/>
        <end position="10"/>
    </location>
</feature>
<keyword evidence="1" id="KW-0547">Nucleotide-binding</keyword>
<accession>A0AAD5PJV7</accession>
<dbReference type="InterPro" id="IPR000330">
    <property type="entry name" value="SNF2_N"/>
</dbReference>
<dbReference type="SUPFAM" id="SSF52540">
    <property type="entry name" value="P-loop containing nucleoside triphosphate hydrolases"/>
    <property type="match status" value="2"/>
</dbReference>
<feature type="domain" description="Helicase ATP-binding" evidence="5">
    <location>
        <begin position="60"/>
        <end position="288"/>
    </location>
</feature>
<dbReference type="SMART" id="SM00490">
    <property type="entry name" value="HELICc"/>
    <property type="match status" value="1"/>
</dbReference>
<dbReference type="Pfam" id="PF00176">
    <property type="entry name" value="SNF2-rel_dom"/>
    <property type="match status" value="1"/>
</dbReference>
<dbReference type="GO" id="GO:0006283">
    <property type="term" value="P:transcription-coupled nucleotide-excision repair"/>
    <property type="evidence" value="ECO:0007669"/>
    <property type="project" value="TreeGrafter"/>
</dbReference>
<feature type="compositionally biased region" description="Polar residues" evidence="4">
    <location>
        <begin position="749"/>
        <end position="761"/>
    </location>
</feature>
<feature type="compositionally biased region" description="Polar residues" evidence="4">
    <location>
        <begin position="658"/>
        <end position="671"/>
    </location>
</feature>
<evidence type="ECO:0000256" key="3">
    <source>
        <dbReference type="ARBA" id="ARBA00022840"/>
    </source>
</evidence>
<dbReference type="AlphaFoldDB" id="A0AAD5PJV7"/>
<evidence type="ECO:0000259" key="6">
    <source>
        <dbReference type="PROSITE" id="PS51194"/>
    </source>
</evidence>
<feature type="region of interest" description="Disordered" evidence="4">
    <location>
        <begin position="721"/>
        <end position="847"/>
    </location>
</feature>
<protein>
    <submittedName>
        <fullName evidence="7">SNF2 family N-terminal domain-containing protein</fullName>
    </submittedName>
</protein>
<dbReference type="Gene3D" id="3.40.50.300">
    <property type="entry name" value="P-loop containing nucleotide triphosphate hydrolases"/>
    <property type="match status" value="1"/>
</dbReference>
<proteinExistence type="predicted"/>
<feature type="region of interest" description="Disordered" evidence="4">
    <location>
        <begin position="1"/>
        <end position="32"/>
    </location>
</feature>
<feature type="region of interest" description="Disordered" evidence="4">
    <location>
        <begin position="589"/>
        <end position="671"/>
    </location>
</feature>
<dbReference type="Pfam" id="PF00271">
    <property type="entry name" value="Helicase_C"/>
    <property type="match status" value="1"/>
</dbReference>
<dbReference type="EMBL" id="JAIXMP010000004">
    <property type="protein sequence ID" value="KAI9274508.1"/>
    <property type="molecule type" value="Genomic_DNA"/>
</dbReference>
<dbReference type="PANTHER" id="PTHR45629">
    <property type="entry name" value="SNF2/RAD54 FAMILY MEMBER"/>
    <property type="match status" value="1"/>
</dbReference>
<gene>
    <name evidence="7" type="ORF">BDA99DRAFT_431699</name>
</gene>
<reference evidence="7" key="1">
    <citation type="journal article" date="2022" name="IScience">
        <title>Evolution of zygomycete secretomes and the origins of terrestrial fungal ecologies.</title>
        <authorList>
            <person name="Chang Y."/>
            <person name="Wang Y."/>
            <person name="Mondo S."/>
            <person name="Ahrendt S."/>
            <person name="Andreopoulos W."/>
            <person name="Barry K."/>
            <person name="Beard J."/>
            <person name="Benny G.L."/>
            <person name="Blankenship S."/>
            <person name="Bonito G."/>
            <person name="Cuomo C."/>
            <person name="Desiro A."/>
            <person name="Gervers K.A."/>
            <person name="Hundley H."/>
            <person name="Kuo A."/>
            <person name="LaButti K."/>
            <person name="Lang B.F."/>
            <person name="Lipzen A."/>
            <person name="O'Donnell K."/>
            <person name="Pangilinan J."/>
            <person name="Reynolds N."/>
            <person name="Sandor L."/>
            <person name="Smith M.E."/>
            <person name="Tsang A."/>
            <person name="Grigoriev I.V."/>
            <person name="Stajich J.E."/>
            <person name="Spatafora J.W."/>
        </authorList>
    </citation>
    <scope>NUCLEOTIDE SEQUENCE</scope>
    <source>
        <strain evidence="7">RSA 2281</strain>
    </source>
</reference>
<evidence type="ECO:0000313" key="8">
    <source>
        <dbReference type="Proteomes" id="UP001209540"/>
    </source>
</evidence>
<dbReference type="PROSITE" id="PS51192">
    <property type="entry name" value="HELICASE_ATP_BIND_1"/>
    <property type="match status" value="1"/>
</dbReference>
<organism evidence="7 8">
    <name type="scientific">Phascolomyces articulosus</name>
    <dbReference type="NCBI Taxonomy" id="60185"/>
    <lineage>
        <taxon>Eukaryota</taxon>
        <taxon>Fungi</taxon>
        <taxon>Fungi incertae sedis</taxon>
        <taxon>Mucoromycota</taxon>
        <taxon>Mucoromycotina</taxon>
        <taxon>Mucoromycetes</taxon>
        <taxon>Mucorales</taxon>
        <taxon>Lichtheimiaceae</taxon>
        <taxon>Phascolomyces</taxon>
    </lineage>
</organism>
<evidence type="ECO:0000256" key="2">
    <source>
        <dbReference type="ARBA" id="ARBA00022801"/>
    </source>
</evidence>
<dbReference type="Gene3D" id="1.20.120.850">
    <property type="entry name" value="SWI2/SNF2 ATPases, N-terminal domain"/>
    <property type="match status" value="1"/>
</dbReference>
<feature type="domain" description="Helicase C-terminal" evidence="6">
    <location>
        <begin position="425"/>
        <end position="581"/>
    </location>
</feature>
<feature type="compositionally biased region" description="Basic and acidic residues" evidence="4">
    <location>
        <begin position="835"/>
        <end position="847"/>
    </location>
</feature>
<dbReference type="FunFam" id="3.40.50.10810:FF:000094">
    <property type="entry name" value="DNA excision repair protein ERCC-6"/>
    <property type="match status" value="1"/>
</dbReference>
<dbReference type="InterPro" id="IPR038718">
    <property type="entry name" value="SNF2-like_sf"/>
</dbReference>
<keyword evidence="2" id="KW-0378">Hydrolase</keyword>
<feature type="compositionally biased region" description="Polar residues" evidence="4">
    <location>
        <begin position="805"/>
        <end position="815"/>
    </location>
</feature>
<feature type="compositionally biased region" description="Basic residues" evidence="4">
    <location>
        <begin position="174"/>
        <end position="188"/>
    </location>
</feature>
<dbReference type="GO" id="GO:0005524">
    <property type="term" value="F:ATP binding"/>
    <property type="evidence" value="ECO:0007669"/>
    <property type="project" value="InterPro"/>
</dbReference>
<dbReference type="InterPro" id="IPR014001">
    <property type="entry name" value="Helicase_ATP-bd"/>
</dbReference>
<dbReference type="GO" id="GO:0016787">
    <property type="term" value="F:hydrolase activity"/>
    <property type="evidence" value="ECO:0007669"/>
    <property type="project" value="UniProtKB-KW"/>
</dbReference>
<dbReference type="GO" id="GO:0005634">
    <property type="term" value="C:nucleus"/>
    <property type="evidence" value="ECO:0007669"/>
    <property type="project" value="TreeGrafter"/>
</dbReference>
<dbReference type="InterPro" id="IPR049730">
    <property type="entry name" value="SNF2/RAD54-like_C"/>
</dbReference>
<dbReference type="GO" id="GO:0008094">
    <property type="term" value="F:ATP-dependent activity, acting on DNA"/>
    <property type="evidence" value="ECO:0007669"/>
    <property type="project" value="TreeGrafter"/>
</dbReference>
<dbReference type="InterPro" id="IPR050496">
    <property type="entry name" value="SNF2_RAD54_helicase_repair"/>
</dbReference>
<feature type="compositionally biased region" description="Low complexity" evidence="4">
    <location>
        <begin position="774"/>
        <end position="796"/>
    </location>
</feature>
<dbReference type="InterPro" id="IPR001650">
    <property type="entry name" value="Helicase_C-like"/>
</dbReference>
<dbReference type="PROSITE" id="PS51194">
    <property type="entry name" value="HELICASE_CTER"/>
    <property type="match status" value="1"/>
</dbReference>
<evidence type="ECO:0000313" key="7">
    <source>
        <dbReference type="EMBL" id="KAI9274508.1"/>
    </source>
</evidence>
<feature type="compositionally biased region" description="Basic and acidic residues" evidence="4">
    <location>
        <begin position="634"/>
        <end position="657"/>
    </location>
</feature>
<evidence type="ECO:0000256" key="4">
    <source>
        <dbReference type="SAM" id="MobiDB-lite"/>
    </source>
</evidence>
<dbReference type="Proteomes" id="UP001209540">
    <property type="component" value="Unassembled WGS sequence"/>
</dbReference>
<evidence type="ECO:0000259" key="5">
    <source>
        <dbReference type="PROSITE" id="PS51192"/>
    </source>
</evidence>
<sequence>MSIDEMENELESQHEFDPEIEPFQPHPSYEDEELHGNMRIPGELWNELFGYQRTCVKWLWELHCQRVGGIIGDEMGLGKTVQIIAFLSGLYYSRILGPGKASIIVCPATVMNQWVEEFHRWWPPIRVAVLHSSGSGLRSGASSTRYPESEDDEIIPIDIDSSDEEEFEPDRRGNRSNKKKKKEPRRFRNSIYSTKTGKKAAALVERFVKLGGVLITTYSGVQAYREVLLKHKWGYVVLDEGHKIRNPDSETTLACKRFKTPHRIILSGTPIQNNLKELWSLFDYIFPGRLGTLPVFQTQFSVPINIGGYANASNVQVQTAYKCACVLRDLINPYLLRRMKVDVAADLPRKSEQVLFCKLTPTQRESYVQFIHSKDMDSILEHRRHVLYGIDIVRKICNHPDILNITKSLSDPTYGDPEKSGKMVVVRALLNLWKSQKHRVLLFSQSRQMLDILELMVKELGHEYRRMDGTTPVHHRMSLVNEFNTDERVYVFLLTTKVGGLGLNLTGADRVILYDPDWNPSTDMQARERAWRLGQTKDVTIYRLMTSGTIEEKIYHRQIYKQFLTNKILKDPKQKRFFDASNLRSLFTLGADDGQGTETGQLFKGTEIKYGDTQPGSKKSRRKKKRMQSNDNPSQDKEQRHESVNQDEESKQLRELNDQQQPQQEKTSNSEDGVLKSLFEMTGIQSALQHDRIMESGAQDRVFVEREAALVAQNAATALKESRRQRRSMGVNTPTWTGRSGIAGAPRLPSTSTNQGTSTPTPRFGQKVTPRFGSINNANNSSNFMNLNSNNNNNNNDPLLRESRSASPQFGSGTISGFKASAPTPMSSSTLLAQMRERKALEGDQKR</sequence>
<dbReference type="SMART" id="SM00487">
    <property type="entry name" value="DEXDc"/>
    <property type="match status" value="1"/>
</dbReference>
<name>A0AAD5PJV7_9FUNG</name>